<name>A0A284R1Q1_ARMOS</name>
<reference evidence="11" key="1">
    <citation type="journal article" date="2017" name="Nat. Ecol. Evol.">
        <title>Genome expansion and lineage-specific genetic innovations in the forest pathogenic fungi Armillaria.</title>
        <authorList>
            <person name="Sipos G."/>
            <person name="Prasanna A.N."/>
            <person name="Walter M.C."/>
            <person name="O'Connor E."/>
            <person name="Balint B."/>
            <person name="Krizsan K."/>
            <person name="Kiss B."/>
            <person name="Hess J."/>
            <person name="Varga T."/>
            <person name="Slot J."/>
            <person name="Riley R."/>
            <person name="Boka B."/>
            <person name="Rigling D."/>
            <person name="Barry K."/>
            <person name="Lee J."/>
            <person name="Mihaltcheva S."/>
            <person name="LaButti K."/>
            <person name="Lipzen A."/>
            <person name="Waldron R."/>
            <person name="Moloney N.M."/>
            <person name="Sperisen C."/>
            <person name="Kredics L."/>
            <person name="Vagvoelgyi C."/>
            <person name="Patrignani A."/>
            <person name="Fitzpatrick D."/>
            <person name="Nagy I."/>
            <person name="Doyle S."/>
            <person name="Anderson J.B."/>
            <person name="Grigoriev I.V."/>
            <person name="Gueldener U."/>
            <person name="Muensterkoetter M."/>
            <person name="Nagy L.G."/>
        </authorList>
    </citation>
    <scope>NUCLEOTIDE SEQUENCE [LARGE SCALE GENOMIC DNA]</scope>
    <source>
        <strain evidence="11">C18/9</strain>
    </source>
</reference>
<dbReference type="STRING" id="47428.A0A284R1Q1"/>
<dbReference type="OMA" id="FTSETEC"/>
<dbReference type="GO" id="GO:0004674">
    <property type="term" value="F:protein serine/threonine kinase activity"/>
    <property type="evidence" value="ECO:0007669"/>
    <property type="project" value="UniProtKB-KW"/>
</dbReference>
<comment type="catalytic activity">
    <reaction evidence="8">
        <text>L-seryl-[protein] + ATP = O-phospho-L-seryl-[protein] + ADP + H(+)</text>
        <dbReference type="Rhea" id="RHEA:17989"/>
        <dbReference type="Rhea" id="RHEA-COMP:9863"/>
        <dbReference type="Rhea" id="RHEA-COMP:11604"/>
        <dbReference type="ChEBI" id="CHEBI:15378"/>
        <dbReference type="ChEBI" id="CHEBI:29999"/>
        <dbReference type="ChEBI" id="CHEBI:30616"/>
        <dbReference type="ChEBI" id="CHEBI:83421"/>
        <dbReference type="ChEBI" id="CHEBI:456216"/>
        <dbReference type="EC" id="2.7.11.1"/>
    </reaction>
</comment>
<dbReference type="InterPro" id="IPR008271">
    <property type="entry name" value="Ser/Thr_kinase_AS"/>
</dbReference>
<dbReference type="GO" id="GO:0005524">
    <property type="term" value="F:ATP binding"/>
    <property type="evidence" value="ECO:0007669"/>
    <property type="project" value="UniProtKB-KW"/>
</dbReference>
<evidence type="ECO:0000313" key="11">
    <source>
        <dbReference type="Proteomes" id="UP000219338"/>
    </source>
</evidence>
<protein>
    <recommendedName>
        <fullName evidence="1">non-specific serine/threonine protein kinase</fullName>
        <ecNumber evidence="1">2.7.11.1</ecNumber>
    </recommendedName>
</protein>
<dbReference type="GO" id="GO:0035556">
    <property type="term" value="P:intracellular signal transduction"/>
    <property type="evidence" value="ECO:0007669"/>
    <property type="project" value="TreeGrafter"/>
</dbReference>
<dbReference type="AlphaFoldDB" id="A0A284R1Q1"/>
<sequence>MIPGLAIFAHNYQIFVNWILYTAQNYRHTVANLFFGSRTSPPPALHSNTAYHSSSDSHSAAVWLLNYPWSSLLRFSKPLLLAISGRFLRIAFSVWTLKFILTRAYQALLTQSLSTYWCGTDELKSGSISTIPLSMEQEESDNESSQLKYLKYTYKPLPPPQSFDILGTSYRLLSSIQISGSTSIVYCARTRKGIFAVKTFDKATTKLHQYPTPKAIVDEKNALVDLNTPGSPFVTRLLASGEDDYKVYFVMYKYSMSLRDRLRMPAAIPLEDVKIYSAELAKYVHKHQYAHRDIKPENILISPLGHISLADFGLARKFTSETECIIEDDVQSGTAKYFSPEVHRHEKKIDAVYTDIWGFGAILLEMLLFKGDSFHPYEEWLAYTGSSAGSRMSELNSDAIDLLLKILDINPTARIGISDIKNHTFLGKYVVPSDGDVLKTRCPSFRPQADQRWTSILSLPIGRRGEDVLQTNEILGLNQRPPLSFWNTESGCLVNYICPELELHAFHCSEPGLLSTLLDLVFWHIFGLAFDVIYRLLKLVRHNVL</sequence>
<dbReference type="PANTHER" id="PTHR24356:SF1">
    <property type="entry name" value="SERINE_THREONINE-PROTEIN KINASE GREATWALL"/>
    <property type="match status" value="1"/>
</dbReference>
<dbReference type="InterPro" id="IPR000719">
    <property type="entry name" value="Prot_kinase_dom"/>
</dbReference>
<evidence type="ECO:0000256" key="3">
    <source>
        <dbReference type="ARBA" id="ARBA00022679"/>
    </source>
</evidence>
<keyword evidence="4" id="KW-0547">Nucleotide-binding</keyword>
<keyword evidence="11" id="KW-1185">Reference proteome</keyword>
<keyword evidence="5" id="KW-0418">Kinase</keyword>
<dbReference type="InterPro" id="IPR011009">
    <property type="entry name" value="Kinase-like_dom_sf"/>
</dbReference>
<dbReference type="PROSITE" id="PS00108">
    <property type="entry name" value="PROTEIN_KINASE_ST"/>
    <property type="match status" value="1"/>
</dbReference>
<dbReference type="SUPFAM" id="SSF56112">
    <property type="entry name" value="Protein kinase-like (PK-like)"/>
    <property type="match status" value="1"/>
</dbReference>
<evidence type="ECO:0000313" key="10">
    <source>
        <dbReference type="EMBL" id="SJL02646.1"/>
    </source>
</evidence>
<dbReference type="Proteomes" id="UP000219338">
    <property type="component" value="Unassembled WGS sequence"/>
</dbReference>
<dbReference type="PROSITE" id="PS50011">
    <property type="entry name" value="PROTEIN_KINASE_DOM"/>
    <property type="match status" value="1"/>
</dbReference>
<gene>
    <name evidence="10" type="ORF">ARMOST_05978</name>
</gene>
<dbReference type="OrthoDB" id="1668230at2759"/>
<comment type="catalytic activity">
    <reaction evidence="7">
        <text>L-threonyl-[protein] + ATP = O-phospho-L-threonyl-[protein] + ADP + H(+)</text>
        <dbReference type="Rhea" id="RHEA:46608"/>
        <dbReference type="Rhea" id="RHEA-COMP:11060"/>
        <dbReference type="Rhea" id="RHEA-COMP:11605"/>
        <dbReference type="ChEBI" id="CHEBI:15378"/>
        <dbReference type="ChEBI" id="CHEBI:30013"/>
        <dbReference type="ChEBI" id="CHEBI:30616"/>
        <dbReference type="ChEBI" id="CHEBI:61977"/>
        <dbReference type="ChEBI" id="CHEBI:456216"/>
        <dbReference type="EC" id="2.7.11.1"/>
    </reaction>
</comment>
<proteinExistence type="predicted"/>
<dbReference type="Pfam" id="PF00069">
    <property type="entry name" value="Pkinase"/>
    <property type="match status" value="1"/>
</dbReference>
<evidence type="ECO:0000256" key="6">
    <source>
        <dbReference type="ARBA" id="ARBA00022840"/>
    </source>
</evidence>
<evidence type="ECO:0000256" key="5">
    <source>
        <dbReference type="ARBA" id="ARBA00022777"/>
    </source>
</evidence>
<evidence type="ECO:0000256" key="1">
    <source>
        <dbReference type="ARBA" id="ARBA00012513"/>
    </source>
</evidence>
<dbReference type="EC" id="2.7.11.1" evidence="1"/>
<evidence type="ECO:0000259" key="9">
    <source>
        <dbReference type="PROSITE" id="PS50011"/>
    </source>
</evidence>
<evidence type="ECO:0000256" key="4">
    <source>
        <dbReference type="ARBA" id="ARBA00022741"/>
    </source>
</evidence>
<dbReference type="Gene3D" id="1.10.510.10">
    <property type="entry name" value="Transferase(Phosphotransferase) domain 1"/>
    <property type="match status" value="1"/>
</dbReference>
<dbReference type="EMBL" id="FUEG01000003">
    <property type="protein sequence ID" value="SJL02646.1"/>
    <property type="molecule type" value="Genomic_DNA"/>
</dbReference>
<dbReference type="SMART" id="SM00220">
    <property type="entry name" value="S_TKc"/>
    <property type="match status" value="1"/>
</dbReference>
<dbReference type="InterPro" id="IPR050236">
    <property type="entry name" value="Ser_Thr_kinase_AGC"/>
</dbReference>
<evidence type="ECO:0000256" key="2">
    <source>
        <dbReference type="ARBA" id="ARBA00022527"/>
    </source>
</evidence>
<organism evidence="10 11">
    <name type="scientific">Armillaria ostoyae</name>
    <name type="common">Armillaria root rot fungus</name>
    <dbReference type="NCBI Taxonomy" id="47428"/>
    <lineage>
        <taxon>Eukaryota</taxon>
        <taxon>Fungi</taxon>
        <taxon>Dikarya</taxon>
        <taxon>Basidiomycota</taxon>
        <taxon>Agaricomycotina</taxon>
        <taxon>Agaricomycetes</taxon>
        <taxon>Agaricomycetidae</taxon>
        <taxon>Agaricales</taxon>
        <taxon>Marasmiineae</taxon>
        <taxon>Physalacriaceae</taxon>
        <taxon>Armillaria</taxon>
    </lineage>
</organism>
<keyword evidence="6" id="KW-0067">ATP-binding</keyword>
<evidence type="ECO:0000256" key="8">
    <source>
        <dbReference type="ARBA" id="ARBA00048679"/>
    </source>
</evidence>
<accession>A0A284R1Q1</accession>
<keyword evidence="3" id="KW-0808">Transferase</keyword>
<feature type="domain" description="Protein kinase" evidence="9">
    <location>
        <begin position="171"/>
        <end position="426"/>
    </location>
</feature>
<dbReference type="PANTHER" id="PTHR24356">
    <property type="entry name" value="SERINE/THREONINE-PROTEIN KINASE"/>
    <property type="match status" value="1"/>
</dbReference>
<evidence type="ECO:0000256" key="7">
    <source>
        <dbReference type="ARBA" id="ARBA00047899"/>
    </source>
</evidence>
<keyword evidence="2" id="KW-0723">Serine/threonine-protein kinase</keyword>